<dbReference type="GO" id="GO:0030246">
    <property type="term" value="F:carbohydrate binding"/>
    <property type="evidence" value="ECO:0007669"/>
    <property type="project" value="UniProtKB-UniRule"/>
</dbReference>
<dbReference type="SUPFAM" id="SSF49899">
    <property type="entry name" value="Concanavalin A-like lectins/glucanases"/>
    <property type="match status" value="2"/>
</dbReference>
<dbReference type="EMBL" id="UYJE01008837">
    <property type="protein sequence ID" value="VDI67660.1"/>
    <property type="molecule type" value="Genomic_DNA"/>
</dbReference>
<dbReference type="OrthoDB" id="6147920at2759"/>
<keyword evidence="6" id="KW-1185">Reference proteome</keyword>
<dbReference type="SMART" id="SM00276">
    <property type="entry name" value="GLECT"/>
    <property type="match status" value="2"/>
</dbReference>
<name>A0A8B6GQW5_MYTGA</name>
<dbReference type="InterPro" id="IPR013320">
    <property type="entry name" value="ConA-like_dom_sf"/>
</dbReference>
<evidence type="ECO:0000259" key="4">
    <source>
        <dbReference type="PROSITE" id="PS51304"/>
    </source>
</evidence>
<dbReference type="Gene3D" id="2.60.120.200">
    <property type="match status" value="2"/>
</dbReference>
<dbReference type="AlphaFoldDB" id="A0A8B6GQW5"/>
<accession>A0A8B6GQW5</accession>
<evidence type="ECO:0000256" key="1">
    <source>
        <dbReference type="ARBA" id="ARBA00022734"/>
    </source>
</evidence>
<proteinExistence type="predicted"/>
<dbReference type="InterPro" id="IPR044156">
    <property type="entry name" value="Galectin-like"/>
</dbReference>
<dbReference type="SMART" id="SM00908">
    <property type="entry name" value="Gal-bind_lectin"/>
    <property type="match status" value="2"/>
</dbReference>
<evidence type="ECO:0000313" key="5">
    <source>
        <dbReference type="EMBL" id="VDI67660.1"/>
    </source>
</evidence>
<protein>
    <recommendedName>
        <fullName evidence="3">Galectin</fullName>
    </recommendedName>
</protein>
<keyword evidence="2" id="KW-0677">Repeat</keyword>
<sequence>MAYAGSVVNPPLPYIGGIPGGMTDGRQIIIQGTVPFHENAFTINLMSGSSLNPQSDTALHFNIRFNENCAVRNSLQNGSWGSEERTGGMPFQKNYPFEIIILCQHHHFKVAVNGKHFCEFRHRIAKHQVNTLAVISPAGQVSSIRFDGPGASMAQPAGGFPQGGGFQPAGAFQPPPPQPSGYPGAPMMNPPVPLVTPIQGGLYPGKMINISGVPNPTATRFTVNLQCGAYEGSDIALHFDVRFQAGADYNVVVRNSCQNGSWGAEEKQLPYFPFMPNASFDMIVLVEQNQFKVAVNNQHLFAFSHRIPFQRVDSLVIKGDVRLSQVRFQ</sequence>
<dbReference type="PROSITE" id="PS51304">
    <property type="entry name" value="GALECTIN"/>
    <property type="match status" value="2"/>
</dbReference>
<gene>
    <name evidence="5" type="ORF">MGAL_10B014517</name>
</gene>
<keyword evidence="1 3" id="KW-0430">Lectin</keyword>
<dbReference type="CDD" id="cd00070">
    <property type="entry name" value="GLECT"/>
    <property type="match status" value="2"/>
</dbReference>
<reference evidence="5" key="1">
    <citation type="submission" date="2018-11" db="EMBL/GenBank/DDBJ databases">
        <authorList>
            <person name="Alioto T."/>
            <person name="Alioto T."/>
        </authorList>
    </citation>
    <scope>NUCLEOTIDE SEQUENCE</scope>
</reference>
<feature type="domain" description="Galectin" evidence="4">
    <location>
        <begin position="14"/>
        <end position="147"/>
    </location>
</feature>
<feature type="domain" description="Galectin" evidence="4">
    <location>
        <begin position="194"/>
        <end position="329"/>
    </location>
</feature>
<dbReference type="InterPro" id="IPR001079">
    <property type="entry name" value="Galectin_CRD"/>
</dbReference>
<evidence type="ECO:0000313" key="6">
    <source>
        <dbReference type="Proteomes" id="UP000596742"/>
    </source>
</evidence>
<dbReference type="PANTHER" id="PTHR11346:SF176">
    <property type="entry name" value="32 KDA BETA-GALACTOSIDE-BINDING LECTIN LEC-3"/>
    <property type="match status" value="1"/>
</dbReference>
<evidence type="ECO:0000256" key="2">
    <source>
        <dbReference type="ARBA" id="ARBA00022737"/>
    </source>
</evidence>
<dbReference type="PANTHER" id="PTHR11346">
    <property type="entry name" value="GALECTIN"/>
    <property type="match status" value="1"/>
</dbReference>
<dbReference type="Proteomes" id="UP000596742">
    <property type="component" value="Unassembled WGS sequence"/>
</dbReference>
<organism evidence="5 6">
    <name type="scientific">Mytilus galloprovincialis</name>
    <name type="common">Mediterranean mussel</name>
    <dbReference type="NCBI Taxonomy" id="29158"/>
    <lineage>
        <taxon>Eukaryota</taxon>
        <taxon>Metazoa</taxon>
        <taxon>Spiralia</taxon>
        <taxon>Lophotrochozoa</taxon>
        <taxon>Mollusca</taxon>
        <taxon>Bivalvia</taxon>
        <taxon>Autobranchia</taxon>
        <taxon>Pteriomorphia</taxon>
        <taxon>Mytilida</taxon>
        <taxon>Mytiloidea</taxon>
        <taxon>Mytilidae</taxon>
        <taxon>Mytilinae</taxon>
        <taxon>Mytilus</taxon>
    </lineage>
</organism>
<evidence type="ECO:0000256" key="3">
    <source>
        <dbReference type="RuleBase" id="RU102079"/>
    </source>
</evidence>
<dbReference type="FunFam" id="2.60.120.200:FF:000124">
    <property type="entry name" value="Galectin-4"/>
    <property type="match status" value="2"/>
</dbReference>
<comment type="caution">
    <text evidence="5">The sequence shown here is derived from an EMBL/GenBank/DDBJ whole genome shotgun (WGS) entry which is preliminary data.</text>
</comment>
<dbReference type="Pfam" id="PF00337">
    <property type="entry name" value="Gal-bind_lectin"/>
    <property type="match status" value="2"/>
</dbReference>